<evidence type="ECO:0000313" key="8">
    <source>
        <dbReference type="Proteomes" id="UP001524435"/>
    </source>
</evidence>
<sequence>MNKVGLYGLGVMGTSLAENIYRHGFSLSVYNIEVQKAIQFAENKDGVMACESLEAFVNSLAKPRVIILMVTAGKAVDEVIASLLPYLQQEDCIIDCGNSFYLDSEKRQQELEQKGIHFISAGVSGGERGALLGPSIMPSGNRSAYQNAAEVLETIAAHNSDGSSCCHYIGIKGCGHFVKMVHNGIEYADMQLLADAYALVRFAYADDTEQIASIFAHYQSGMLSSYLMEITASILRYQEWDGTFLIHHILDVAKQKGTGKWVVQTAIEEGIAVPSIEQAVSSRFLSEQKNLRNELAAHYEKKQQANPYDTFIKELEEALYFMKIMIYAQGFAFMQRINEKNEYGICFHTLATIWQEGCIIKSAFLKTLAHIYDEQPDLEHLLLAKPIQEKVQSYEASARNVVAYAVQNGISIPLMMSALSYYDAIRCADSTTALLQAQRDYFGAHTYERNDRKGVFHTIWE</sequence>
<name>A0ABT1SM84_9FIRM</name>
<proteinExistence type="inferred from homology"/>
<comment type="caution">
    <text evidence="7">The sequence shown here is derived from an EMBL/GenBank/DDBJ whole genome shotgun (WGS) entry which is preliminary data.</text>
</comment>
<keyword evidence="8" id="KW-1185">Reference proteome</keyword>
<evidence type="ECO:0000313" key="7">
    <source>
        <dbReference type="EMBL" id="MCQ5122308.1"/>
    </source>
</evidence>
<evidence type="ECO:0000256" key="3">
    <source>
        <dbReference type="ARBA" id="ARBA00023064"/>
    </source>
</evidence>
<dbReference type="InterPro" id="IPR006113">
    <property type="entry name" value="6PGDH_Gnd/GntZ"/>
</dbReference>
<dbReference type="Gene3D" id="3.40.50.720">
    <property type="entry name" value="NAD(P)-binding Rossmann-like Domain"/>
    <property type="match status" value="1"/>
</dbReference>
<evidence type="ECO:0000259" key="6">
    <source>
        <dbReference type="SMART" id="SM01350"/>
    </source>
</evidence>
<keyword evidence="4 5" id="KW-0570">Pentose shunt</keyword>
<gene>
    <name evidence="7" type="primary">gndA</name>
    <name evidence="7" type="ORF">NE663_08560</name>
</gene>
<dbReference type="InterPro" id="IPR008927">
    <property type="entry name" value="6-PGluconate_DH-like_C_sf"/>
</dbReference>
<evidence type="ECO:0000256" key="4">
    <source>
        <dbReference type="PIRNR" id="PIRNR000109"/>
    </source>
</evidence>
<dbReference type="EMBL" id="JANGCH010000012">
    <property type="protein sequence ID" value="MCQ5122308.1"/>
    <property type="molecule type" value="Genomic_DNA"/>
</dbReference>
<comment type="catalytic activity">
    <reaction evidence="4 5">
        <text>6-phospho-D-gluconate + NADP(+) = D-ribulose 5-phosphate + CO2 + NADPH</text>
        <dbReference type="Rhea" id="RHEA:10116"/>
        <dbReference type="ChEBI" id="CHEBI:16526"/>
        <dbReference type="ChEBI" id="CHEBI:57783"/>
        <dbReference type="ChEBI" id="CHEBI:58121"/>
        <dbReference type="ChEBI" id="CHEBI:58349"/>
        <dbReference type="ChEBI" id="CHEBI:58759"/>
        <dbReference type="EC" id="1.1.1.44"/>
    </reaction>
</comment>
<evidence type="ECO:0000256" key="5">
    <source>
        <dbReference type="RuleBase" id="RU000485"/>
    </source>
</evidence>
<dbReference type="InterPro" id="IPR006115">
    <property type="entry name" value="6PGDH_NADP-bd"/>
</dbReference>
<comment type="subunit">
    <text evidence="4">Homodimer.</text>
</comment>
<comment type="similarity">
    <text evidence="1 4 5">Belongs to the 6-phosphogluconate dehydrogenase family.</text>
</comment>
<dbReference type="PANTHER" id="PTHR11811">
    <property type="entry name" value="6-PHOSPHOGLUCONATE DEHYDROGENASE"/>
    <property type="match status" value="1"/>
</dbReference>
<dbReference type="Pfam" id="PF03446">
    <property type="entry name" value="NAD_binding_2"/>
    <property type="match status" value="1"/>
</dbReference>
<dbReference type="EC" id="1.1.1.44" evidence="4 5"/>
<comment type="pathway">
    <text evidence="4 5">Carbohydrate degradation; pentose phosphate pathway; D-ribulose 5-phosphate from D-glucose 6-phosphate (oxidative stage): step 3/3.</text>
</comment>
<dbReference type="NCBIfam" id="NF006765">
    <property type="entry name" value="PRK09287.1"/>
    <property type="match status" value="1"/>
</dbReference>
<reference evidence="7 8" key="1">
    <citation type="submission" date="2022-06" db="EMBL/GenBank/DDBJ databases">
        <title>Isolation of gut microbiota from human fecal samples.</title>
        <authorList>
            <person name="Pamer E.G."/>
            <person name="Barat B."/>
            <person name="Waligurski E."/>
            <person name="Medina S."/>
            <person name="Paddock L."/>
            <person name="Mostad J."/>
        </authorList>
    </citation>
    <scope>NUCLEOTIDE SEQUENCE [LARGE SCALE GENOMIC DNA]</scope>
    <source>
        <strain evidence="7 8">DFI.6.1</strain>
    </source>
</reference>
<feature type="domain" description="6-phosphogluconate dehydrogenase C-terminal" evidence="6">
    <location>
        <begin position="175"/>
        <end position="461"/>
    </location>
</feature>
<dbReference type="Pfam" id="PF00393">
    <property type="entry name" value="6PGD"/>
    <property type="match status" value="1"/>
</dbReference>
<dbReference type="RefSeq" id="WP_102268482.1">
    <property type="nucleotide sequence ID" value="NZ_DBEZUI010000118.1"/>
</dbReference>
<dbReference type="GO" id="GO:0004616">
    <property type="term" value="F:phosphogluconate dehydrogenase (decarboxylating) activity"/>
    <property type="evidence" value="ECO:0007669"/>
    <property type="project" value="UniProtKB-EC"/>
</dbReference>
<organism evidence="7 8">
    <name type="scientific">Massilicoli timonensis</name>
    <dbReference type="NCBI Taxonomy" id="2015901"/>
    <lineage>
        <taxon>Bacteria</taxon>
        <taxon>Bacillati</taxon>
        <taxon>Bacillota</taxon>
        <taxon>Erysipelotrichia</taxon>
        <taxon>Erysipelotrichales</taxon>
        <taxon>Erysipelotrichaceae</taxon>
        <taxon>Massilicoli</taxon>
    </lineage>
</organism>
<dbReference type="Gene3D" id="1.10.1040.10">
    <property type="entry name" value="N-(1-d-carboxylethyl)-l-norvaline Dehydrogenase, domain 2"/>
    <property type="match status" value="1"/>
</dbReference>
<keyword evidence="3 5" id="KW-0311">Gluconate utilization</keyword>
<dbReference type="SUPFAM" id="SSF48179">
    <property type="entry name" value="6-phosphogluconate dehydrogenase C-terminal domain-like"/>
    <property type="match status" value="1"/>
</dbReference>
<dbReference type="InterPro" id="IPR006114">
    <property type="entry name" value="6PGDH_C"/>
</dbReference>
<dbReference type="Proteomes" id="UP001524435">
    <property type="component" value="Unassembled WGS sequence"/>
</dbReference>
<protein>
    <recommendedName>
        <fullName evidence="4 5">6-phosphogluconate dehydrogenase, decarboxylating</fullName>
        <ecNumber evidence="4 5">1.1.1.44</ecNumber>
    </recommendedName>
</protein>
<dbReference type="Gene3D" id="1.20.5.320">
    <property type="entry name" value="6-Phosphogluconate Dehydrogenase, domain 3"/>
    <property type="match status" value="1"/>
</dbReference>
<dbReference type="NCBIfam" id="TIGR00873">
    <property type="entry name" value="gnd"/>
    <property type="match status" value="1"/>
</dbReference>
<dbReference type="InterPro" id="IPR013328">
    <property type="entry name" value="6PGD_dom2"/>
</dbReference>
<dbReference type="InterPro" id="IPR006183">
    <property type="entry name" value="Pgluconate_DH"/>
</dbReference>
<keyword evidence="2 4" id="KW-0560">Oxidoreductase</keyword>
<dbReference type="PIRSF" id="PIRSF000109">
    <property type="entry name" value="6PGD"/>
    <property type="match status" value="1"/>
</dbReference>
<comment type="function">
    <text evidence="4">Catalyzes the oxidative decarboxylation of 6-phosphogluconate to ribulose 5-phosphate and CO(2), with concomitant reduction of NADP to NADPH.</text>
</comment>
<accession>A0ABT1SM84</accession>
<dbReference type="SMART" id="SM01350">
    <property type="entry name" value="6PGD"/>
    <property type="match status" value="1"/>
</dbReference>
<evidence type="ECO:0000256" key="2">
    <source>
        <dbReference type="ARBA" id="ARBA00023002"/>
    </source>
</evidence>
<keyword evidence="4 5" id="KW-0521">NADP</keyword>
<dbReference type="SUPFAM" id="SSF51735">
    <property type="entry name" value="NAD(P)-binding Rossmann-fold domains"/>
    <property type="match status" value="1"/>
</dbReference>
<dbReference type="PRINTS" id="PR00076">
    <property type="entry name" value="6PGDHDRGNASE"/>
</dbReference>
<dbReference type="InterPro" id="IPR036291">
    <property type="entry name" value="NAD(P)-bd_dom_sf"/>
</dbReference>
<evidence type="ECO:0000256" key="1">
    <source>
        <dbReference type="ARBA" id="ARBA00008419"/>
    </source>
</evidence>